<accession>A0AAD1RUT7</accession>
<dbReference type="Proteomes" id="UP001295444">
    <property type="component" value="Chromosome 04"/>
</dbReference>
<name>A0AAD1RUT7_PELCU</name>
<evidence type="ECO:0000256" key="1">
    <source>
        <dbReference type="SAM" id="Phobius"/>
    </source>
</evidence>
<gene>
    <name evidence="2" type="ORF">PECUL_23A030275</name>
</gene>
<organism evidence="2 3">
    <name type="scientific">Pelobates cultripes</name>
    <name type="common">Western spadefoot toad</name>
    <dbReference type="NCBI Taxonomy" id="61616"/>
    <lineage>
        <taxon>Eukaryota</taxon>
        <taxon>Metazoa</taxon>
        <taxon>Chordata</taxon>
        <taxon>Craniata</taxon>
        <taxon>Vertebrata</taxon>
        <taxon>Euteleostomi</taxon>
        <taxon>Amphibia</taxon>
        <taxon>Batrachia</taxon>
        <taxon>Anura</taxon>
        <taxon>Pelobatoidea</taxon>
        <taxon>Pelobatidae</taxon>
        <taxon>Pelobates</taxon>
    </lineage>
</organism>
<proteinExistence type="predicted"/>
<evidence type="ECO:0000313" key="3">
    <source>
        <dbReference type="Proteomes" id="UP001295444"/>
    </source>
</evidence>
<feature type="transmembrane region" description="Helical" evidence="1">
    <location>
        <begin position="116"/>
        <end position="140"/>
    </location>
</feature>
<keyword evidence="1" id="KW-0472">Membrane</keyword>
<evidence type="ECO:0000313" key="2">
    <source>
        <dbReference type="EMBL" id="CAH2281616.1"/>
    </source>
</evidence>
<reference evidence="2" key="1">
    <citation type="submission" date="2022-03" db="EMBL/GenBank/DDBJ databases">
        <authorList>
            <person name="Alioto T."/>
            <person name="Alioto T."/>
            <person name="Gomez Garrido J."/>
        </authorList>
    </citation>
    <scope>NUCLEOTIDE SEQUENCE</scope>
</reference>
<protein>
    <submittedName>
        <fullName evidence="2">Uncharacterized protein</fullName>
    </submittedName>
</protein>
<feature type="non-terminal residue" evidence="2">
    <location>
        <position position="1"/>
    </location>
</feature>
<keyword evidence="1" id="KW-1133">Transmembrane helix</keyword>
<keyword evidence="3" id="KW-1185">Reference proteome</keyword>
<keyword evidence="1" id="KW-0812">Transmembrane</keyword>
<sequence length="167" mass="18891">VQEGCGVFLDCTAHVSRATDRADRRDGTILRNPDSRDTRVILTEKRILTRRVFVSLDPKISIEKAYNISSMQLPELQTWYQMHLQRAQDRVRNILEQARKPFVSSTISMSNRPKRFLTAIIVALVCATVGAVVATGMSAANSITVQKLDMEIYALKQHINNIHQVIK</sequence>
<dbReference type="AlphaFoldDB" id="A0AAD1RUT7"/>
<dbReference type="EMBL" id="OW240915">
    <property type="protein sequence ID" value="CAH2281616.1"/>
    <property type="molecule type" value="Genomic_DNA"/>
</dbReference>